<feature type="domain" description="Methanolan biosynthesis EpsI" evidence="1">
    <location>
        <begin position="10"/>
        <end position="137"/>
    </location>
</feature>
<evidence type="ECO:0000313" key="2">
    <source>
        <dbReference type="EMBL" id="MBK1833430.1"/>
    </source>
</evidence>
<accession>A0A934RSI5</accession>
<evidence type="ECO:0000259" key="1">
    <source>
        <dbReference type="Pfam" id="PF11984"/>
    </source>
</evidence>
<name>A0A934RSI5_9BACT</name>
<dbReference type="Pfam" id="PF11984">
    <property type="entry name" value="DUF3485"/>
    <property type="match status" value="1"/>
</dbReference>
<protein>
    <submittedName>
        <fullName evidence="2">Exosortase-associated EpsI family protein</fullName>
    </submittedName>
</protein>
<sequence>MNLTIRTLIFALLGLTTLVCCRFFSDAETNPEAGIVVWLPDDLVGYEIRGGVMSKEEKEWLPKDTTFLKREYTPDWMGPERALENRVSATLIVAGSDSRSLHRPQVCLRAQNWTIAKREVVEIATAGGPLQVMDFHLVQALRNEDGSTRFGPDGEPLQMKAHYVYWWIGPDASTPSDEERVWLEVWNSILKGRRERWAYPSVMSWVGSDGKRAPAQERAYEFIARYAPHFQKSLGAVDREDAVPLKAIAE</sequence>
<dbReference type="AlphaFoldDB" id="A0A934RSI5"/>
<dbReference type="RefSeq" id="WP_200390864.1">
    <property type="nucleotide sequence ID" value="NZ_JAENIO010000008.1"/>
</dbReference>
<organism evidence="2 3">
    <name type="scientific">Roseibacillus ishigakijimensis</name>
    <dbReference type="NCBI Taxonomy" id="454146"/>
    <lineage>
        <taxon>Bacteria</taxon>
        <taxon>Pseudomonadati</taxon>
        <taxon>Verrucomicrobiota</taxon>
        <taxon>Verrucomicrobiia</taxon>
        <taxon>Verrucomicrobiales</taxon>
        <taxon>Verrucomicrobiaceae</taxon>
        <taxon>Roseibacillus</taxon>
    </lineage>
</organism>
<dbReference type="InterPro" id="IPR014263">
    <property type="entry name" value="Methanolan_biosynth_EpsI"/>
</dbReference>
<dbReference type="Proteomes" id="UP000604083">
    <property type="component" value="Unassembled WGS sequence"/>
</dbReference>
<dbReference type="EMBL" id="JAENIO010000008">
    <property type="protein sequence ID" value="MBK1833430.1"/>
    <property type="molecule type" value="Genomic_DNA"/>
</dbReference>
<evidence type="ECO:0000313" key="3">
    <source>
        <dbReference type="Proteomes" id="UP000604083"/>
    </source>
</evidence>
<gene>
    <name evidence="2" type="ORF">JIN78_05085</name>
</gene>
<keyword evidence="3" id="KW-1185">Reference proteome</keyword>
<proteinExistence type="predicted"/>
<reference evidence="2" key="1">
    <citation type="submission" date="2021-01" db="EMBL/GenBank/DDBJ databases">
        <title>Modified the classification status of verrucomicrobia.</title>
        <authorList>
            <person name="Feng X."/>
        </authorList>
    </citation>
    <scope>NUCLEOTIDE SEQUENCE</scope>
    <source>
        <strain evidence="2">KCTC 12986</strain>
    </source>
</reference>
<comment type="caution">
    <text evidence="2">The sequence shown here is derived from an EMBL/GenBank/DDBJ whole genome shotgun (WGS) entry which is preliminary data.</text>
</comment>